<dbReference type="InterPro" id="IPR003477">
    <property type="entry name" value="PemK-like"/>
</dbReference>
<accession>D5ULC2</accession>
<protein>
    <recommendedName>
        <fullName evidence="4">PemK family protein</fullName>
    </recommendedName>
</protein>
<sequence length="173" mass="18964">MSSAVTTPREGYPHGVPTTPDDVLTLLVQPEVVLGLAAVLLLLVVRGRSRRRRARAAARAREASRAPYAGEIWFADVPYEDGTGSKDRPVLVLRVRDRTCEVARFTSQDRGTRRDHVALPPGFPGLSRASWIDLRPRELPIAALRRRAGVPGPALVTWYRQVSAQRGLPGDAA</sequence>
<gene>
    <name evidence="2" type="ordered locus">Cfla_1059</name>
</gene>
<dbReference type="AlphaFoldDB" id="D5ULC2"/>
<dbReference type="EMBL" id="CP001964">
    <property type="protein sequence ID" value="ADG73964.1"/>
    <property type="molecule type" value="Genomic_DNA"/>
</dbReference>
<organism evidence="2 3">
    <name type="scientific">Cellulomonas flavigena (strain ATCC 482 / DSM 20109 / BCRC 11376 / JCM 18109 / NBRC 3775 / NCIMB 8073 / NRS 134)</name>
    <dbReference type="NCBI Taxonomy" id="446466"/>
    <lineage>
        <taxon>Bacteria</taxon>
        <taxon>Bacillati</taxon>
        <taxon>Actinomycetota</taxon>
        <taxon>Actinomycetes</taxon>
        <taxon>Micrococcales</taxon>
        <taxon>Cellulomonadaceae</taxon>
        <taxon>Cellulomonas</taxon>
    </lineage>
</organism>
<feature type="transmembrane region" description="Helical" evidence="1">
    <location>
        <begin position="23"/>
        <end position="45"/>
    </location>
</feature>
<evidence type="ECO:0000256" key="1">
    <source>
        <dbReference type="SAM" id="Phobius"/>
    </source>
</evidence>
<name>D5ULC2_CELFN</name>
<dbReference type="Pfam" id="PF02452">
    <property type="entry name" value="PemK_toxin"/>
    <property type="match status" value="1"/>
</dbReference>
<dbReference type="HOGENOM" id="CLU_1709960_0_0_11"/>
<keyword evidence="3" id="KW-1185">Reference proteome</keyword>
<evidence type="ECO:0000313" key="2">
    <source>
        <dbReference type="EMBL" id="ADG73964.1"/>
    </source>
</evidence>
<evidence type="ECO:0000313" key="3">
    <source>
        <dbReference type="Proteomes" id="UP000000849"/>
    </source>
</evidence>
<dbReference type="GO" id="GO:0003677">
    <property type="term" value="F:DNA binding"/>
    <property type="evidence" value="ECO:0007669"/>
    <property type="project" value="InterPro"/>
</dbReference>
<proteinExistence type="predicted"/>
<keyword evidence="1" id="KW-0812">Transmembrane</keyword>
<reference evidence="2 3" key="1">
    <citation type="journal article" date="2010" name="Stand. Genomic Sci.">
        <title>Complete genome sequence of Cellulomonas flavigena type strain (134).</title>
        <authorList>
            <person name="Abt B."/>
            <person name="Foster B."/>
            <person name="Lapidus A."/>
            <person name="Clum A."/>
            <person name="Sun H."/>
            <person name="Pukall R."/>
            <person name="Lucas S."/>
            <person name="Glavina Del Rio T."/>
            <person name="Nolan M."/>
            <person name="Tice H."/>
            <person name="Cheng J.F."/>
            <person name="Pitluck S."/>
            <person name="Liolios K."/>
            <person name="Ivanova N."/>
            <person name="Mavromatis K."/>
            <person name="Ovchinnikova G."/>
            <person name="Pati A."/>
            <person name="Goodwin L."/>
            <person name="Chen A."/>
            <person name="Palaniappan K."/>
            <person name="Land M."/>
            <person name="Hauser L."/>
            <person name="Chang Y.J."/>
            <person name="Jeffries C.D."/>
            <person name="Rohde M."/>
            <person name="Goker M."/>
            <person name="Woyke T."/>
            <person name="Bristow J."/>
            <person name="Eisen J.A."/>
            <person name="Markowitz V."/>
            <person name="Hugenholtz P."/>
            <person name="Kyrpides N.C."/>
            <person name="Klenk H.P."/>
        </authorList>
    </citation>
    <scope>NUCLEOTIDE SEQUENCE [LARGE SCALE GENOMIC DNA]</scope>
    <source>
        <strain evidence="3">ATCC 482 / DSM 20109 / BCRC 11376 / JCM 18109 / NBRC 3775 / NCIMB 8073 / NRS 134</strain>
    </source>
</reference>
<dbReference type="SUPFAM" id="SSF50118">
    <property type="entry name" value="Cell growth inhibitor/plasmid maintenance toxic component"/>
    <property type="match status" value="1"/>
</dbReference>
<dbReference type="KEGG" id="cfl:Cfla_1059"/>
<keyword evidence="1" id="KW-1133">Transmembrane helix</keyword>
<dbReference type="Proteomes" id="UP000000849">
    <property type="component" value="Chromosome"/>
</dbReference>
<evidence type="ECO:0008006" key="4">
    <source>
        <dbReference type="Google" id="ProtNLM"/>
    </source>
</evidence>
<keyword evidence="1" id="KW-0472">Membrane</keyword>
<dbReference type="STRING" id="446466.Cfla_1059"/>